<dbReference type="InterPro" id="IPR052708">
    <property type="entry name" value="PxpC"/>
</dbReference>
<dbReference type="InterPro" id="IPR003778">
    <property type="entry name" value="CT_A_B"/>
</dbReference>
<keyword evidence="2" id="KW-0378">Hydrolase</keyword>
<evidence type="ECO:0000313" key="5">
    <source>
        <dbReference type="EMBL" id="GAB96770.1"/>
    </source>
</evidence>
<accession>K6WC06</accession>
<dbReference type="Gene3D" id="2.40.100.10">
    <property type="entry name" value="Cyclophilin-like"/>
    <property type="match status" value="1"/>
</dbReference>
<gene>
    <name evidence="5" type="ORF">KILIM_048_00080</name>
</gene>
<evidence type="ECO:0000313" key="6">
    <source>
        <dbReference type="Proteomes" id="UP000008366"/>
    </source>
</evidence>
<reference evidence="5 6" key="1">
    <citation type="submission" date="2012-08" db="EMBL/GenBank/DDBJ databases">
        <title>Whole genome shotgun sequence of Kineosphaera limosa NBRC 100340.</title>
        <authorList>
            <person name="Yoshida I."/>
            <person name="Isaki S."/>
            <person name="Hosoyama A."/>
            <person name="Tsuchikane K."/>
            <person name="Katsumata H."/>
            <person name="Ando Y."/>
            <person name="Ohji S."/>
            <person name="Hamada M."/>
            <person name="Tamura T."/>
            <person name="Yamazoe A."/>
            <person name="Yamazaki S."/>
            <person name="Fujita N."/>
        </authorList>
    </citation>
    <scope>NUCLEOTIDE SEQUENCE [LARGE SCALE GENOMIC DNA]</scope>
    <source>
        <strain evidence="5 6">NBRC 100340</strain>
    </source>
</reference>
<dbReference type="GO" id="GO:0005524">
    <property type="term" value="F:ATP binding"/>
    <property type="evidence" value="ECO:0007669"/>
    <property type="project" value="UniProtKB-KW"/>
</dbReference>
<dbReference type="EMBL" id="BAHD01000048">
    <property type="protein sequence ID" value="GAB96770.1"/>
    <property type="molecule type" value="Genomic_DNA"/>
</dbReference>
<evidence type="ECO:0000259" key="4">
    <source>
        <dbReference type="SMART" id="SM00797"/>
    </source>
</evidence>
<keyword evidence="6" id="KW-1185">Reference proteome</keyword>
<dbReference type="PANTHER" id="PTHR43309:SF3">
    <property type="entry name" value="5-OXOPROLINASE SUBUNIT C"/>
    <property type="match status" value="1"/>
</dbReference>
<dbReference type="PANTHER" id="PTHR43309">
    <property type="entry name" value="5-OXOPROLINASE SUBUNIT C"/>
    <property type="match status" value="1"/>
</dbReference>
<evidence type="ECO:0000256" key="1">
    <source>
        <dbReference type="ARBA" id="ARBA00022741"/>
    </source>
</evidence>
<dbReference type="SMART" id="SM00797">
    <property type="entry name" value="AHS2"/>
    <property type="match status" value="1"/>
</dbReference>
<dbReference type="GO" id="GO:0016787">
    <property type="term" value="F:hydrolase activity"/>
    <property type="evidence" value="ECO:0007669"/>
    <property type="project" value="UniProtKB-KW"/>
</dbReference>
<comment type="caution">
    <text evidence="5">The sequence shown here is derived from an EMBL/GenBank/DDBJ whole genome shotgun (WGS) entry which is preliminary data.</text>
</comment>
<keyword evidence="1" id="KW-0547">Nucleotide-binding</keyword>
<dbReference type="eggNOG" id="COG1984">
    <property type="taxonomic scope" value="Bacteria"/>
</dbReference>
<dbReference type="STRING" id="1184609.KILIM_048_00080"/>
<evidence type="ECO:0000256" key="2">
    <source>
        <dbReference type="ARBA" id="ARBA00022801"/>
    </source>
</evidence>
<evidence type="ECO:0000256" key="3">
    <source>
        <dbReference type="ARBA" id="ARBA00022840"/>
    </source>
</evidence>
<protein>
    <recommendedName>
        <fullName evidence="4">Carboxyltransferase domain-containing protein</fullName>
    </recommendedName>
</protein>
<dbReference type="SUPFAM" id="SSF50891">
    <property type="entry name" value="Cyclophilin-like"/>
    <property type="match status" value="1"/>
</dbReference>
<dbReference type="InterPro" id="IPR029000">
    <property type="entry name" value="Cyclophilin-like_dom_sf"/>
</dbReference>
<proteinExistence type="predicted"/>
<feature type="domain" description="Carboxyltransferase" evidence="4">
    <location>
        <begin position="25"/>
        <end position="308"/>
    </location>
</feature>
<dbReference type="AlphaFoldDB" id="K6WC06"/>
<dbReference type="Proteomes" id="UP000008366">
    <property type="component" value="Unassembled WGS sequence"/>
</dbReference>
<sequence>MSGLEVIKTGPQVVLEDLGRPGLASIGVSRSGAADFASYLLGGRLVGHSFDRELGHGLAGGFAEGGPGPAALEVLLGGLVARAHGDLTIALTGAPTGPTIDGRRIDEDAPVRMHDGEVLSLGVPEQGLRTYVSVRGGFDVEPVLGSRSRDTLSGIGPVVEPGTFLPVGQTNSEPQPFVDHVTLAPPTGDLVDLEVLPGPRGDWLDDLGKLASTYWTASLRSNRVGLRLTGPALKRRPDRVGVELPSEGAVRGTIQVPHGGEPVIFLADHPVTGGYPAVGVLTRDSVNRAAQIRPGQEVKLRFVTKDTTGGTVSP</sequence>
<dbReference type="Pfam" id="PF02626">
    <property type="entry name" value="CT_A_B"/>
    <property type="match status" value="1"/>
</dbReference>
<dbReference type="RefSeq" id="WP_006593302.1">
    <property type="nucleotide sequence ID" value="NZ_BAHD01000048.1"/>
</dbReference>
<organism evidence="5 6">
    <name type="scientific">Kineosphaera limosa NBRC 100340</name>
    <dbReference type="NCBI Taxonomy" id="1184609"/>
    <lineage>
        <taxon>Bacteria</taxon>
        <taxon>Bacillati</taxon>
        <taxon>Actinomycetota</taxon>
        <taxon>Actinomycetes</taxon>
        <taxon>Micrococcales</taxon>
        <taxon>Dermatophilaceae</taxon>
        <taxon>Kineosphaera</taxon>
    </lineage>
</organism>
<name>K6WC06_9MICO</name>
<dbReference type="OrthoDB" id="9768696at2"/>
<keyword evidence="3" id="KW-0067">ATP-binding</keyword>